<evidence type="ECO:0000256" key="3">
    <source>
        <dbReference type="PROSITE-ProRule" id="PRU01331"/>
    </source>
</evidence>
<comment type="cofactor">
    <cofactor evidence="1">
        <name>Mg(2+)</name>
        <dbReference type="ChEBI" id="CHEBI:18420"/>
    </cofactor>
</comment>
<evidence type="ECO:0000256" key="4">
    <source>
        <dbReference type="RuleBase" id="RU000384"/>
    </source>
</evidence>
<evidence type="ECO:0000313" key="7">
    <source>
        <dbReference type="Proteomes" id="UP001223743"/>
    </source>
</evidence>
<proteinExistence type="inferred from homology"/>
<dbReference type="RefSeq" id="WP_266280729.1">
    <property type="nucleotide sequence ID" value="NZ_JAPKNF010000001.1"/>
</dbReference>
<dbReference type="Gene3D" id="3.30.590.10">
    <property type="entry name" value="Glutamine synthetase/guanido kinase, catalytic domain"/>
    <property type="match status" value="1"/>
</dbReference>
<dbReference type="PROSITE" id="PS51987">
    <property type="entry name" value="GS_CATALYTIC"/>
    <property type="match status" value="1"/>
</dbReference>
<comment type="caution">
    <text evidence="6">The sequence shown here is derived from an EMBL/GenBank/DDBJ whole genome shotgun (WGS) entry which is preliminary data.</text>
</comment>
<dbReference type="SMART" id="SM01230">
    <property type="entry name" value="Gln-synt_C"/>
    <property type="match status" value="1"/>
</dbReference>
<sequence length="453" mass="48806">MIRPDPSEAEAFLAAHPDVLQFEAFITDPSGVQRGKILRPEELIGAFRHGRPLPCSILSLDITGADVEETGLVWDEGDSDRDCMPVAGTLTAAPWLPVPTAQMILTSFEKDGSPSIADPRHAVARVVDALAARGLYPVVAIELEFYLVDREAMLEGRPRPPKGKGGFRQEQLQAYLLQDLEDFSPFLDDVYAGAKAMGLPARTLISEYAPGQLEIVLGHRTDALRAADDAILYKRLVKGVAEKHGYVATFMAKPYADYSGSGMHVHASLADDDGANLFAGEGDANALLKQAIGGLNATMAESMAMFAPNANSYRRFRPNSYAPVGPAWAIDNRSVPVRVTAGPPASRHLEQRVCGADANPYVALATVLAGMLEGIERGIDPGPPITGNGYEQIAPSLPTTWHAALAAARASRFLPERLGADFVAHYLAIKEAECARFFAEIPDLDYALYLRLA</sequence>
<dbReference type="SUPFAM" id="SSF54368">
    <property type="entry name" value="Glutamine synthetase, N-terminal domain"/>
    <property type="match status" value="1"/>
</dbReference>
<gene>
    <name evidence="6" type="ORF">QO015_001269</name>
</gene>
<evidence type="ECO:0000313" key="6">
    <source>
        <dbReference type="EMBL" id="MDQ0515656.1"/>
    </source>
</evidence>
<dbReference type="Proteomes" id="UP001223743">
    <property type="component" value="Unassembled WGS sequence"/>
</dbReference>
<keyword evidence="7" id="KW-1185">Reference proteome</keyword>
<dbReference type="InterPro" id="IPR014746">
    <property type="entry name" value="Gln_synth/guanido_kin_cat_dom"/>
</dbReference>
<evidence type="ECO:0000259" key="5">
    <source>
        <dbReference type="PROSITE" id="PS51987"/>
    </source>
</evidence>
<dbReference type="SUPFAM" id="SSF55931">
    <property type="entry name" value="Glutamine synthetase/guanido kinase"/>
    <property type="match status" value="1"/>
</dbReference>
<accession>A0ABU0M3Y8</accession>
<dbReference type="PANTHER" id="PTHR43785:SF12">
    <property type="entry name" value="TYPE-1 GLUTAMINE SYNTHETASE 2"/>
    <property type="match status" value="1"/>
</dbReference>
<organism evidence="6 7">
    <name type="scientific">Kaistia geumhonensis</name>
    <dbReference type="NCBI Taxonomy" id="410839"/>
    <lineage>
        <taxon>Bacteria</taxon>
        <taxon>Pseudomonadati</taxon>
        <taxon>Pseudomonadota</taxon>
        <taxon>Alphaproteobacteria</taxon>
        <taxon>Hyphomicrobiales</taxon>
        <taxon>Kaistiaceae</taxon>
        <taxon>Kaistia</taxon>
    </lineage>
</organism>
<dbReference type="GO" id="GO:0004356">
    <property type="term" value="F:glutamine synthetase activity"/>
    <property type="evidence" value="ECO:0007669"/>
    <property type="project" value="UniProtKB-EC"/>
</dbReference>
<protein>
    <submittedName>
        <fullName evidence="6">Glutamine synthetase</fullName>
        <ecNumber evidence="6">6.3.1.2</ecNumber>
    </submittedName>
</protein>
<dbReference type="EMBL" id="JAUSWJ010000001">
    <property type="protein sequence ID" value="MDQ0515656.1"/>
    <property type="molecule type" value="Genomic_DNA"/>
</dbReference>
<dbReference type="PANTHER" id="PTHR43785">
    <property type="entry name" value="GAMMA-GLUTAMYLPUTRESCINE SYNTHETASE"/>
    <property type="match status" value="1"/>
</dbReference>
<comment type="similarity">
    <text evidence="3 4">Belongs to the glutamine synthetase family.</text>
</comment>
<dbReference type="InterPro" id="IPR008146">
    <property type="entry name" value="Gln_synth_cat_dom"/>
</dbReference>
<dbReference type="EC" id="6.3.1.2" evidence="6"/>
<feature type="domain" description="GS catalytic" evidence="5">
    <location>
        <begin position="119"/>
        <end position="453"/>
    </location>
</feature>
<keyword evidence="2 6" id="KW-0436">Ligase</keyword>
<reference evidence="6 7" key="1">
    <citation type="submission" date="2023-07" db="EMBL/GenBank/DDBJ databases">
        <title>Genomic Encyclopedia of Type Strains, Phase IV (KMG-IV): sequencing the most valuable type-strain genomes for metagenomic binning, comparative biology and taxonomic classification.</title>
        <authorList>
            <person name="Goeker M."/>
        </authorList>
    </citation>
    <scope>NUCLEOTIDE SEQUENCE [LARGE SCALE GENOMIC DNA]</scope>
    <source>
        <strain evidence="6 7">B1-1</strain>
    </source>
</reference>
<evidence type="ECO:0000256" key="2">
    <source>
        <dbReference type="ARBA" id="ARBA00022598"/>
    </source>
</evidence>
<dbReference type="InterPro" id="IPR036651">
    <property type="entry name" value="Gln_synt_N_sf"/>
</dbReference>
<dbReference type="Pfam" id="PF00120">
    <property type="entry name" value="Gln-synt_C"/>
    <property type="match status" value="1"/>
</dbReference>
<name>A0ABU0M3Y8_9HYPH</name>
<evidence type="ECO:0000256" key="1">
    <source>
        <dbReference type="ARBA" id="ARBA00001946"/>
    </source>
</evidence>